<dbReference type="Gene3D" id="3.30.70.100">
    <property type="match status" value="1"/>
</dbReference>
<evidence type="ECO:0000313" key="2">
    <source>
        <dbReference type="EMBL" id="KAA9037249.1"/>
    </source>
</evidence>
<accession>A0A5J5IDC8</accession>
<name>A0A5J5IDC8_9BACT</name>
<keyword evidence="3" id="KW-1185">Reference proteome</keyword>
<evidence type="ECO:0000313" key="3">
    <source>
        <dbReference type="Proteomes" id="UP000326903"/>
    </source>
</evidence>
<protein>
    <recommendedName>
        <fullName evidence="1">ABM domain-containing protein</fullName>
    </recommendedName>
</protein>
<dbReference type="RefSeq" id="WP_150416177.1">
    <property type="nucleotide sequence ID" value="NZ_VYQF01000006.1"/>
</dbReference>
<gene>
    <name evidence="2" type="ORF">FW778_17635</name>
</gene>
<sequence length="133" mass="15229">MYYLSRTIVTIFVFIFITAMNIHSETAVEKKATAHRYLRVSIAHWDINLYTADAEQIFRQIETDGVAVFQAQPGFIRYRLMRTDSTTTIAVAEWESEQLGQAGAEKYRAWMRSVGIMNHIKLETYTGDIVAAS</sequence>
<dbReference type="EMBL" id="VYQF01000006">
    <property type="protein sequence ID" value="KAA9037249.1"/>
    <property type="molecule type" value="Genomic_DNA"/>
</dbReference>
<dbReference type="SUPFAM" id="SSF54909">
    <property type="entry name" value="Dimeric alpha+beta barrel"/>
    <property type="match status" value="1"/>
</dbReference>
<evidence type="ECO:0000259" key="1">
    <source>
        <dbReference type="Pfam" id="PF03992"/>
    </source>
</evidence>
<dbReference type="AlphaFoldDB" id="A0A5J5IDC8"/>
<organism evidence="2 3">
    <name type="scientific">Ginsengibacter hankyongi</name>
    <dbReference type="NCBI Taxonomy" id="2607284"/>
    <lineage>
        <taxon>Bacteria</taxon>
        <taxon>Pseudomonadati</taxon>
        <taxon>Bacteroidota</taxon>
        <taxon>Chitinophagia</taxon>
        <taxon>Chitinophagales</taxon>
        <taxon>Chitinophagaceae</taxon>
        <taxon>Ginsengibacter</taxon>
    </lineage>
</organism>
<dbReference type="InterPro" id="IPR011008">
    <property type="entry name" value="Dimeric_a/b-barrel"/>
</dbReference>
<proteinExistence type="predicted"/>
<dbReference type="Proteomes" id="UP000326903">
    <property type="component" value="Unassembled WGS sequence"/>
</dbReference>
<comment type="caution">
    <text evidence="2">The sequence shown here is derived from an EMBL/GenBank/DDBJ whole genome shotgun (WGS) entry which is preliminary data.</text>
</comment>
<dbReference type="Pfam" id="PF03992">
    <property type="entry name" value="ABM"/>
    <property type="match status" value="1"/>
</dbReference>
<feature type="domain" description="ABM" evidence="1">
    <location>
        <begin position="52"/>
        <end position="98"/>
    </location>
</feature>
<dbReference type="InterPro" id="IPR007138">
    <property type="entry name" value="ABM_dom"/>
</dbReference>
<reference evidence="2 3" key="1">
    <citation type="submission" date="2019-09" db="EMBL/GenBank/DDBJ databases">
        <title>Draft genome sequence of Ginsengibacter sp. BR5-29.</title>
        <authorList>
            <person name="Im W.-T."/>
        </authorList>
    </citation>
    <scope>NUCLEOTIDE SEQUENCE [LARGE SCALE GENOMIC DNA]</scope>
    <source>
        <strain evidence="2 3">BR5-29</strain>
    </source>
</reference>